<evidence type="ECO:0000313" key="3">
    <source>
        <dbReference type="Proteomes" id="UP000078541"/>
    </source>
</evidence>
<name>A0A195F524_9HYME</name>
<feature type="compositionally biased region" description="Basic and acidic residues" evidence="1">
    <location>
        <begin position="84"/>
        <end position="113"/>
    </location>
</feature>
<protein>
    <submittedName>
        <fullName evidence="2">Uncharacterized protein</fullName>
    </submittedName>
</protein>
<sequence length="113" mass="13341">MVLTPMTQQRTVKESPECFLRVAATVCGHGLGYRRSGRQCLNAFRYEKERRRFHPKREFLRARKRRRAGWRKPVSPGGRFGVLGREDFLGKGEREDSRKTSYERQRQRDGKQG</sequence>
<dbReference type="EMBL" id="KQ981820">
    <property type="protein sequence ID" value="KYN35272.1"/>
    <property type="molecule type" value="Genomic_DNA"/>
</dbReference>
<accession>A0A195F524</accession>
<dbReference type="STRING" id="34720.A0A195F524"/>
<dbReference type="Proteomes" id="UP000078541">
    <property type="component" value="Unassembled WGS sequence"/>
</dbReference>
<reference evidence="2 3" key="1">
    <citation type="submission" date="2016-03" db="EMBL/GenBank/DDBJ databases">
        <title>Trachymyrmex septentrionalis WGS genome.</title>
        <authorList>
            <person name="Nygaard S."/>
            <person name="Hu H."/>
            <person name="Boomsma J."/>
            <person name="Zhang G."/>
        </authorList>
    </citation>
    <scope>NUCLEOTIDE SEQUENCE [LARGE SCALE GENOMIC DNA]</scope>
    <source>
        <strain evidence="2">Tsep2-gDNA-1</strain>
        <tissue evidence="2">Whole body</tissue>
    </source>
</reference>
<evidence type="ECO:0000256" key="1">
    <source>
        <dbReference type="SAM" id="MobiDB-lite"/>
    </source>
</evidence>
<keyword evidence="3" id="KW-1185">Reference proteome</keyword>
<evidence type="ECO:0000313" key="2">
    <source>
        <dbReference type="EMBL" id="KYN35272.1"/>
    </source>
</evidence>
<proteinExistence type="predicted"/>
<dbReference type="AlphaFoldDB" id="A0A195F524"/>
<gene>
    <name evidence="2" type="ORF">ALC56_10447</name>
</gene>
<organism evidence="2 3">
    <name type="scientific">Trachymyrmex septentrionalis</name>
    <dbReference type="NCBI Taxonomy" id="34720"/>
    <lineage>
        <taxon>Eukaryota</taxon>
        <taxon>Metazoa</taxon>
        <taxon>Ecdysozoa</taxon>
        <taxon>Arthropoda</taxon>
        <taxon>Hexapoda</taxon>
        <taxon>Insecta</taxon>
        <taxon>Pterygota</taxon>
        <taxon>Neoptera</taxon>
        <taxon>Endopterygota</taxon>
        <taxon>Hymenoptera</taxon>
        <taxon>Apocrita</taxon>
        <taxon>Aculeata</taxon>
        <taxon>Formicoidea</taxon>
        <taxon>Formicidae</taxon>
        <taxon>Myrmicinae</taxon>
        <taxon>Trachymyrmex</taxon>
    </lineage>
</organism>
<feature type="region of interest" description="Disordered" evidence="1">
    <location>
        <begin position="66"/>
        <end position="113"/>
    </location>
</feature>